<dbReference type="RefSeq" id="YP_009010346.1">
    <property type="nucleotide sequence ID" value="NC_023611.1"/>
</dbReference>
<dbReference type="InterPro" id="IPR038765">
    <property type="entry name" value="Papain-like_cys_pep_sf"/>
</dbReference>
<dbReference type="InterPro" id="IPR000169">
    <property type="entry name" value="Pept_cys_AS"/>
</dbReference>
<dbReference type="GO" id="GO:0006508">
    <property type="term" value="P:proteolysis"/>
    <property type="evidence" value="ECO:0007669"/>
    <property type="project" value="InterPro"/>
</dbReference>
<dbReference type="KEGG" id="vg:18501247"/>
<keyword evidence="2" id="KW-0472">Membrane</keyword>
<dbReference type="Gene3D" id="3.90.70.10">
    <property type="entry name" value="Cysteine proteinases"/>
    <property type="match status" value="1"/>
</dbReference>
<accession>W8W1Q3</accession>
<dbReference type="PROSITE" id="PS00639">
    <property type="entry name" value="THIOL_PROTEASE_HIS"/>
    <property type="match status" value="1"/>
</dbReference>
<dbReference type="InterPro" id="IPR000668">
    <property type="entry name" value="Peptidase_C1A_C"/>
</dbReference>
<protein>
    <submittedName>
        <fullName evidence="4">Papain-like proteinase</fullName>
    </submittedName>
</protein>
<dbReference type="PRINTS" id="PR00705">
    <property type="entry name" value="PAPAIN"/>
</dbReference>
<dbReference type="PANTHER" id="PTHR12411">
    <property type="entry name" value="CYSTEINE PROTEASE FAMILY C1-RELATED"/>
    <property type="match status" value="1"/>
</dbReference>
<dbReference type="OrthoDB" id="4752at10239"/>
<dbReference type="InterPro" id="IPR013128">
    <property type="entry name" value="Peptidase_C1A"/>
</dbReference>
<name>W8W1Q3_9VIRU</name>
<proteinExistence type="inferred from homology"/>
<dbReference type="PROSITE" id="PS00139">
    <property type="entry name" value="THIOL_PROTEASE_CYS"/>
    <property type="match status" value="1"/>
</dbReference>
<evidence type="ECO:0000313" key="5">
    <source>
        <dbReference type="Proteomes" id="UP000136450"/>
    </source>
</evidence>
<dbReference type="SUPFAM" id="SSF54001">
    <property type="entry name" value="Cysteine proteinases"/>
    <property type="match status" value="1"/>
</dbReference>
<dbReference type="InterPro" id="IPR025660">
    <property type="entry name" value="Pept_his_AS"/>
</dbReference>
<organism evidence="4 5">
    <name type="scientific">Invertebrate iridescent virus 30</name>
    <dbReference type="NCBI Taxonomy" id="345585"/>
    <lineage>
        <taxon>Viruses</taxon>
        <taxon>Varidnaviria</taxon>
        <taxon>Bamfordvirae</taxon>
        <taxon>Nucleocytoviricota</taxon>
        <taxon>Megaviricetes</taxon>
        <taxon>Pimascovirales</taxon>
        <taxon>Pimascovirales incertae sedis</taxon>
        <taxon>Iridoviridae</taxon>
        <taxon>Betairidovirinae</taxon>
        <taxon>Chloriridovirus</taxon>
        <taxon>Chloriridovirus simulium1</taxon>
        <taxon>Invertebrate iridescent virus 22</taxon>
    </lineage>
</organism>
<reference evidence="4 5" key="1">
    <citation type="submission" date="2013-03" db="EMBL/GenBank/DDBJ databases">
        <title>Genomic and evolutionary features of invertebrate iridoviruse.</title>
        <authorList>
            <person name="Piegu B."/>
            <person name="Guizard S."/>
            <person name="Bideshi D."/>
            <person name="Spears T."/>
            <person name="Federici B."/>
            <person name="Bigot Y."/>
        </authorList>
    </citation>
    <scope>NUCLEOTIDE SEQUENCE [LARGE SCALE GENOMIC DNA]</scope>
</reference>
<dbReference type="GeneID" id="18501247"/>
<keyword evidence="2" id="KW-0812">Transmembrane</keyword>
<evidence type="ECO:0000256" key="2">
    <source>
        <dbReference type="SAM" id="Phobius"/>
    </source>
</evidence>
<gene>
    <name evidence="4" type="primary">053R</name>
    <name evidence="4" type="ORF">IIV30_053R</name>
</gene>
<dbReference type="SMART" id="SM00645">
    <property type="entry name" value="Pept_C1"/>
    <property type="match status" value="1"/>
</dbReference>
<keyword evidence="2" id="KW-1133">Transmembrane helix</keyword>
<sequence length="483" mass="54132">MNEIRINDPLHHHLAKKRPVHIIGGIHHDEHEAVLKNTTPDFILPPLNTHINFLKYTKSYSDQDHLDLHLKYSSSSQTDVEPPEVYDWRYVYPSDDNNRKNQKKNIMPPDNQYLCGSCWAISTASVIGDAFVAAGLVNWRPEISTTWALTCYPQGRCDGGSPALLLQDIAKGTGIPSKHCLDYSFCAKNERCNGQAVQHFQAQNLSSLVPKECGCYYGGTTQHYNYFINRDVKTLAIGQGATTAENMRSAIKKHILLHGPVLTGYFVMKNFSSGYFTKINGGVYLERANYIPGSSLTFSDAEVSGQNYKGSHAVAIIGWGIAKNILYDNNKRGDIPYWYCRNSWGPNWGGDSGYFKMAMYPFNKVAQFGKIVDIVDSQGQRHRCGGIVTFTVTKPPQKTTFKTLNQRPPQLLQNEDYYRKTEEGYKPGGTPQPPPSPVPGGEILPVSSYFSAEDILLYLVLPAFVLFIIIMVVKTINLDKNEN</sequence>
<feature type="domain" description="Peptidase C1A papain C-terminal" evidence="3">
    <location>
        <begin position="92"/>
        <end position="362"/>
    </location>
</feature>
<feature type="transmembrane region" description="Helical" evidence="2">
    <location>
        <begin position="455"/>
        <end position="473"/>
    </location>
</feature>
<evidence type="ECO:0000259" key="3">
    <source>
        <dbReference type="SMART" id="SM00645"/>
    </source>
</evidence>
<dbReference type="Proteomes" id="UP000136450">
    <property type="component" value="Segment"/>
</dbReference>
<comment type="similarity">
    <text evidence="1">Belongs to the peptidase C1 family.</text>
</comment>
<evidence type="ECO:0000313" key="4">
    <source>
        <dbReference type="EMBL" id="CCV02247.1"/>
    </source>
</evidence>
<evidence type="ECO:0000256" key="1">
    <source>
        <dbReference type="ARBA" id="ARBA00008455"/>
    </source>
</evidence>
<dbReference type="EMBL" id="HF920636">
    <property type="protein sequence ID" value="CCV02247.1"/>
    <property type="molecule type" value="Genomic_DNA"/>
</dbReference>
<dbReference type="GO" id="GO:0008234">
    <property type="term" value="F:cysteine-type peptidase activity"/>
    <property type="evidence" value="ECO:0007669"/>
    <property type="project" value="InterPro"/>
</dbReference>
<dbReference type="Pfam" id="PF00112">
    <property type="entry name" value="Peptidase_C1"/>
    <property type="match status" value="1"/>
</dbReference>